<reference evidence="2 3" key="1">
    <citation type="submission" date="2020-10" db="EMBL/GenBank/DDBJ databases">
        <title>Sequencing the genomes of 1000 actinobacteria strains.</title>
        <authorList>
            <person name="Klenk H.-P."/>
        </authorList>
    </citation>
    <scope>NUCLEOTIDE SEQUENCE [LARGE SCALE GENOMIC DNA]</scope>
    <source>
        <strain evidence="2 3">DSM 46744</strain>
    </source>
</reference>
<sequence length="325" mass="35161">MPGDVSPSREAVSIRIGSLRTRMLATTGAAFVVLGVYTVFYAAVEMEGERATSILFGIACALLGLAALPLWWWVIWPRKLVIDAAGLHRVDPRGIPWTVEWRELERVTFAFPQVADKSKGPVPVLRIELRPADETFEDDHPEMERWEDSPPDEPGAVYRMPLGRNRKWIEPIDGALSAFAPGVYRPERRPVPEGRGRPVKVAASVVFLAVAWVVAMMYGALQTGDLGGAAIAVVWLLAIGAWLVRVWAGGATAIGFLITACTSLGGVLLGGAVLMAFVLGTDSDGWDGVLRPIGSMVLAGFALLVPGRLLARPDVREWSAERAES</sequence>
<evidence type="ECO:0000313" key="2">
    <source>
        <dbReference type="EMBL" id="MBE1530262.1"/>
    </source>
</evidence>
<name>A0ABR9JIA7_9ACTN</name>
<feature type="transmembrane region" description="Helical" evidence="1">
    <location>
        <begin position="226"/>
        <end position="244"/>
    </location>
</feature>
<gene>
    <name evidence="2" type="ORF">H4W34_000095</name>
</gene>
<feature type="transmembrane region" description="Helical" evidence="1">
    <location>
        <begin position="256"/>
        <end position="280"/>
    </location>
</feature>
<keyword evidence="3" id="KW-1185">Reference proteome</keyword>
<accession>A0ABR9JIA7</accession>
<dbReference type="EMBL" id="JADBDZ010000001">
    <property type="protein sequence ID" value="MBE1530262.1"/>
    <property type="molecule type" value="Genomic_DNA"/>
</dbReference>
<feature type="transmembrane region" description="Helical" evidence="1">
    <location>
        <begin position="292"/>
        <end position="311"/>
    </location>
</feature>
<dbReference type="Proteomes" id="UP000627838">
    <property type="component" value="Unassembled WGS sequence"/>
</dbReference>
<evidence type="ECO:0000313" key="3">
    <source>
        <dbReference type="Proteomes" id="UP000627838"/>
    </source>
</evidence>
<comment type="caution">
    <text evidence="2">The sequence shown here is derived from an EMBL/GenBank/DDBJ whole genome shotgun (WGS) entry which is preliminary data.</text>
</comment>
<evidence type="ECO:0000256" key="1">
    <source>
        <dbReference type="SAM" id="Phobius"/>
    </source>
</evidence>
<feature type="transmembrane region" description="Helical" evidence="1">
    <location>
        <begin position="199"/>
        <end position="220"/>
    </location>
</feature>
<proteinExistence type="predicted"/>
<feature type="transmembrane region" description="Helical" evidence="1">
    <location>
        <begin position="54"/>
        <end position="74"/>
    </location>
</feature>
<keyword evidence="1" id="KW-1133">Transmembrane helix</keyword>
<feature type="transmembrane region" description="Helical" evidence="1">
    <location>
        <begin position="23"/>
        <end position="42"/>
    </location>
</feature>
<dbReference type="RefSeq" id="WP_192757297.1">
    <property type="nucleotide sequence ID" value="NZ_JADBDZ010000001.1"/>
</dbReference>
<organism evidence="2 3">
    <name type="scientific">Actinomadura algeriensis</name>
    <dbReference type="NCBI Taxonomy" id="1679523"/>
    <lineage>
        <taxon>Bacteria</taxon>
        <taxon>Bacillati</taxon>
        <taxon>Actinomycetota</taxon>
        <taxon>Actinomycetes</taxon>
        <taxon>Streptosporangiales</taxon>
        <taxon>Thermomonosporaceae</taxon>
        <taxon>Actinomadura</taxon>
    </lineage>
</organism>
<protein>
    <submittedName>
        <fullName evidence="2">MFS family permease</fullName>
    </submittedName>
</protein>
<keyword evidence="1" id="KW-0812">Transmembrane</keyword>
<keyword evidence="1" id="KW-0472">Membrane</keyword>